<proteinExistence type="inferred from homology"/>
<dbReference type="GO" id="GO:0099079">
    <property type="term" value="C:actin body"/>
    <property type="evidence" value="ECO:0007669"/>
    <property type="project" value="EnsemblFungi"/>
</dbReference>
<evidence type="ECO:0000256" key="2">
    <source>
        <dbReference type="ARBA" id="ARBA00006039"/>
    </source>
</evidence>
<dbReference type="STRING" id="1344418.A0A1D2VI18"/>
<dbReference type="InterPro" id="IPR037282">
    <property type="entry name" value="CapZ_alpha/beta"/>
</dbReference>
<dbReference type="GO" id="GO:0005634">
    <property type="term" value="C:nucleus"/>
    <property type="evidence" value="ECO:0007669"/>
    <property type="project" value="EnsemblFungi"/>
</dbReference>
<keyword evidence="7 9" id="KW-0206">Cytoskeleton</keyword>
<comment type="similarity">
    <text evidence="2 9">Belongs to the F-actin-capping protein beta subunit family.</text>
</comment>
<keyword evidence="11" id="KW-1185">Reference proteome</keyword>
<dbReference type="GO" id="GO:0031097">
    <property type="term" value="C:medial cortex"/>
    <property type="evidence" value="ECO:0007669"/>
    <property type="project" value="EnsemblFungi"/>
</dbReference>
<dbReference type="PROSITE" id="PS00231">
    <property type="entry name" value="F_ACTIN_CAPPING_BETA"/>
    <property type="match status" value="1"/>
</dbReference>
<name>A0A1D2VI18_9ASCO</name>
<dbReference type="GeneID" id="30965437"/>
<evidence type="ECO:0000256" key="8">
    <source>
        <dbReference type="ARBA" id="ARBA00025389"/>
    </source>
</evidence>
<dbReference type="Pfam" id="PF01115">
    <property type="entry name" value="F_actin_cap_B"/>
    <property type="match status" value="1"/>
</dbReference>
<protein>
    <recommendedName>
        <fullName evidence="3 9">F-actin-capping protein subunit beta</fullName>
    </recommendedName>
</protein>
<dbReference type="GO" id="GO:0043332">
    <property type="term" value="C:mating projection tip"/>
    <property type="evidence" value="ECO:0007669"/>
    <property type="project" value="EnsemblFungi"/>
</dbReference>
<dbReference type="GO" id="GO:0000142">
    <property type="term" value="C:cellular bud neck contractile ring"/>
    <property type="evidence" value="ECO:0007669"/>
    <property type="project" value="EnsemblFungi"/>
</dbReference>
<dbReference type="GO" id="GO:0008290">
    <property type="term" value="C:F-actin capping protein complex"/>
    <property type="evidence" value="ECO:0007669"/>
    <property type="project" value="UniProtKB-UniRule"/>
</dbReference>
<dbReference type="FunFam" id="1.20.58.570:FF:000001">
    <property type="entry name" value="F-actin-capping protein subunit beta"/>
    <property type="match status" value="1"/>
</dbReference>
<dbReference type="GO" id="GO:1904600">
    <property type="term" value="P:mating projection actin fusion focus assembly"/>
    <property type="evidence" value="ECO:0007669"/>
    <property type="project" value="EnsemblFungi"/>
</dbReference>
<dbReference type="Gene3D" id="1.20.58.570">
    <property type="match status" value="1"/>
</dbReference>
<dbReference type="RefSeq" id="XP_020047603.1">
    <property type="nucleotide sequence ID" value="XM_020191801.1"/>
</dbReference>
<comment type="subcellular location">
    <subcellularLocation>
        <location evidence="1 9">Cytoplasm</location>
        <location evidence="1 9">Cytoskeleton</location>
    </subcellularLocation>
</comment>
<dbReference type="GO" id="GO:1903475">
    <property type="term" value="P:mitotic actomyosin contractile ring assembly"/>
    <property type="evidence" value="ECO:0007669"/>
    <property type="project" value="EnsemblFungi"/>
</dbReference>
<evidence type="ECO:0000313" key="10">
    <source>
        <dbReference type="EMBL" id="ODV61296.1"/>
    </source>
</evidence>
<evidence type="ECO:0000256" key="9">
    <source>
        <dbReference type="RuleBase" id="RU365078"/>
    </source>
</evidence>
<reference evidence="11" key="1">
    <citation type="submission" date="2016-05" db="EMBL/GenBank/DDBJ databases">
        <title>Comparative genomics of biotechnologically important yeasts.</title>
        <authorList>
            <consortium name="DOE Joint Genome Institute"/>
            <person name="Riley R."/>
            <person name="Haridas S."/>
            <person name="Wolfe K.H."/>
            <person name="Lopes M.R."/>
            <person name="Hittinger C.T."/>
            <person name="Goker M."/>
            <person name="Salamov A."/>
            <person name="Wisecaver J."/>
            <person name="Long T.M."/>
            <person name="Aerts A.L."/>
            <person name="Barry K."/>
            <person name="Choi C."/>
            <person name="Clum A."/>
            <person name="Coughlan A.Y."/>
            <person name="Deshpande S."/>
            <person name="Douglass A.P."/>
            <person name="Hanson S.J."/>
            <person name="Klenk H.-P."/>
            <person name="Labutti K."/>
            <person name="Lapidus A."/>
            <person name="Lindquist E."/>
            <person name="Lipzen A."/>
            <person name="Meier-Kolthoff J.P."/>
            <person name="Ohm R.A."/>
            <person name="Otillar R.P."/>
            <person name="Pangilinan J."/>
            <person name="Peng Y."/>
            <person name="Rokas A."/>
            <person name="Rosa C.A."/>
            <person name="Scheuner C."/>
            <person name="Sibirny A.A."/>
            <person name="Slot J.C."/>
            <person name="Stielow J.B."/>
            <person name="Sun H."/>
            <person name="Kurtzman C.P."/>
            <person name="Blackwell M."/>
            <person name="Grigoriev I.V."/>
            <person name="Jeffries T.W."/>
        </authorList>
    </citation>
    <scope>NUCLEOTIDE SEQUENCE [LARGE SCALE GENOMIC DNA]</scope>
    <source>
        <strain evidence="11">DSM 1968</strain>
    </source>
</reference>
<dbReference type="GO" id="GO:0005934">
    <property type="term" value="C:cellular bud tip"/>
    <property type="evidence" value="ECO:0007669"/>
    <property type="project" value="EnsemblFungi"/>
</dbReference>
<dbReference type="InterPro" id="IPR042276">
    <property type="entry name" value="CapZ_alpha/beta_2"/>
</dbReference>
<dbReference type="PANTHER" id="PTHR10619">
    <property type="entry name" value="F-ACTIN-CAPPING PROTEIN SUBUNIT BETA"/>
    <property type="match status" value="1"/>
</dbReference>
<dbReference type="PANTHER" id="PTHR10619:SF0">
    <property type="entry name" value="F-ACTIN-CAPPING PROTEIN SUBUNIT BETA ISOFORMS 1 AND 2"/>
    <property type="match status" value="1"/>
</dbReference>
<gene>
    <name evidence="10" type="ORF">ASCRUDRAFT_70487</name>
</gene>
<accession>A0A1D2VI18</accession>
<comment type="subunit">
    <text evidence="9">Heterodimer of an alpha and a beta subunit.</text>
</comment>
<sequence>MSEQAFDASLDLLRRLNPKNISDNLIKICRIAPDLSEDLLSSIDIPLQLKKCLKTGKEYLTCDYNRDGDSYRSPWSNVYYPKLPADIEEDAPKPSSELRKLEIFANESFDIYRDLYYEGGVSSVYLWDQDEEINSSNNNGLIGSFAGAILLKKKLETSLSSWDSIHVVEVIPSTNSAVYKLTSTIILELQDNDPEEDFTLSLSGNLTRQTEKEIAITDNGSHIANIGSFIEDVESKLRNMLQEVYFGKTKDIIGDLRSVNKLSDIELDKQRQSTVIRGIQGL</sequence>
<keyword evidence="5 9" id="KW-0963">Cytoplasm</keyword>
<dbReference type="GO" id="GO:0000131">
    <property type="term" value="C:incipient cellular bud site"/>
    <property type="evidence" value="ECO:0007669"/>
    <property type="project" value="EnsemblFungi"/>
</dbReference>
<dbReference type="Gene3D" id="3.90.1150.210">
    <property type="entry name" value="F-actin capping protein, beta subunit"/>
    <property type="match status" value="1"/>
</dbReference>
<evidence type="ECO:0000313" key="11">
    <source>
        <dbReference type="Proteomes" id="UP000095038"/>
    </source>
</evidence>
<evidence type="ECO:0000256" key="3">
    <source>
        <dbReference type="ARBA" id="ARBA00021859"/>
    </source>
</evidence>
<evidence type="ECO:0000256" key="7">
    <source>
        <dbReference type="ARBA" id="ARBA00023212"/>
    </source>
</evidence>
<dbReference type="GO" id="GO:0030479">
    <property type="term" value="C:actin cortical patch"/>
    <property type="evidence" value="ECO:0007669"/>
    <property type="project" value="EnsemblFungi"/>
</dbReference>
<dbReference type="FunCoup" id="A0A1D2VI18">
    <property type="interactions" value="911"/>
</dbReference>
<dbReference type="InParanoid" id="A0A1D2VI18"/>
<dbReference type="GO" id="GO:1902404">
    <property type="term" value="P:mitotic actomyosin contractile ring contraction"/>
    <property type="evidence" value="ECO:0007669"/>
    <property type="project" value="EnsemblFungi"/>
</dbReference>
<evidence type="ECO:0000256" key="6">
    <source>
        <dbReference type="ARBA" id="ARBA00023203"/>
    </source>
</evidence>
<dbReference type="PRINTS" id="PR00192">
    <property type="entry name" value="FACTINCAPB"/>
</dbReference>
<evidence type="ECO:0000256" key="5">
    <source>
        <dbReference type="ARBA" id="ARBA00022490"/>
    </source>
</evidence>
<dbReference type="GO" id="GO:0051015">
    <property type="term" value="F:actin filament binding"/>
    <property type="evidence" value="ECO:0007669"/>
    <property type="project" value="EnsemblFungi"/>
</dbReference>
<dbReference type="SUPFAM" id="SSF90096">
    <property type="entry name" value="Subunits of heterodimeric actin filament capping protein Capz"/>
    <property type="match status" value="1"/>
</dbReference>
<keyword evidence="6 9" id="KW-0009">Actin-binding</keyword>
<evidence type="ECO:0000256" key="1">
    <source>
        <dbReference type="ARBA" id="ARBA00004245"/>
    </source>
</evidence>
<dbReference type="GO" id="GO:0044396">
    <property type="term" value="P:actin cortical patch organization"/>
    <property type="evidence" value="ECO:0007669"/>
    <property type="project" value="EnsemblFungi"/>
</dbReference>
<keyword evidence="4 9" id="KW-0117">Actin capping</keyword>
<dbReference type="GO" id="GO:0030447">
    <property type="term" value="P:filamentous growth"/>
    <property type="evidence" value="ECO:0007669"/>
    <property type="project" value="EnsemblFungi"/>
</dbReference>
<comment type="function">
    <text evidence="8 9">F-actin-capping proteins bind in a Ca(2+)-independent manner to the fast growing ends of actin filaments (barbed end) thereby blocking the exchange of subunits at these ends. Unlike other capping proteins (such as gelsolin and severin), these proteins do not sever actin filaments.</text>
</comment>
<organism evidence="10 11">
    <name type="scientific">Ascoidea rubescens DSM 1968</name>
    <dbReference type="NCBI Taxonomy" id="1344418"/>
    <lineage>
        <taxon>Eukaryota</taxon>
        <taxon>Fungi</taxon>
        <taxon>Dikarya</taxon>
        <taxon>Ascomycota</taxon>
        <taxon>Saccharomycotina</taxon>
        <taxon>Saccharomycetes</taxon>
        <taxon>Ascoideaceae</taxon>
        <taxon>Ascoidea</taxon>
    </lineage>
</organism>
<dbReference type="GO" id="GO:0051016">
    <property type="term" value="P:barbed-end actin filament capping"/>
    <property type="evidence" value="ECO:0007669"/>
    <property type="project" value="UniProtKB-UniRule"/>
</dbReference>
<dbReference type="Proteomes" id="UP000095038">
    <property type="component" value="Unassembled WGS sequence"/>
</dbReference>
<dbReference type="AlphaFoldDB" id="A0A1D2VI18"/>
<evidence type="ECO:0000256" key="4">
    <source>
        <dbReference type="ARBA" id="ARBA00022467"/>
    </source>
</evidence>
<dbReference type="InterPro" id="IPR019771">
    <property type="entry name" value="F-actin_capping_bsu_CS"/>
</dbReference>
<dbReference type="OrthoDB" id="9979678at2759"/>
<dbReference type="EMBL" id="KV454480">
    <property type="protein sequence ID" value="ODV61296.1"/>
    <property type="molecule type" value="Genomic_DNA"/>
</dbReference>
<dbReference type="InterPro" id="IPR001698">
    <property type="entry name" value="CAPZB"/>
</dbReference>
<dbReference type="InterPro" id="IPR043175">
    <property type="entry name" value="CAPZB_N"/>
</dbReference>